<keyword evidence="3 6" id="KW-0812">Transmembrane</keyword>
<feature type="transmembrane region" description="Helical" evidence="6">
    <location>
        <begin position="239"/>
        <end position="260"/>
    </location>
</feature>
<feature type="transmembrane region" description="Helical" evidence="6">
    <location>
        <begin position="309"/>
        <end position="341"/>
    </location>
</feature>
<comment type="caution">
    <text evidence="7">The sequence shown here is derived from an EMBL/GenBank/DDBJ whole genome shotgun (WGS) entry which is preliminary data.</text>
</comment>
<keyword evidence="8" id="KW-1185">Reference proteome</keyword>
<evidence type="ECO:0000256" key="6">
    <source>
        <dbReference type="SAM" id="Phobius"/>
    </source>
</evidence>
<dbReference type="EMBL" id="JAPJZH010000003">
    <property type="protein sequence ID" value="MDA4845138.1"/>
    <property type="molecule type" value="Genomic_DNA"/>
</dbReference>
<sequence>MNYQHKSVQNSKVFAVGLAALAITALFVGMISDFLITLFLAAVFSAMSQPLYLRILALSYGRKSIAAAATLILLYVCILAPVLGIIVLAASQAQDLAGSAISIGRDIDLTSLLSNLPDWLPFRQELERAAPTVVSKVGELADNLAVFVVSTLSVVTRGTASFFINLFVLTYAMVFFLQESTDVLTQLLRFLGLSKTTRSRVTDRVMSVSRATIKGTLVIGVIQGLLGGLGFLVTGIPGAAFWSMIIAVLSVIPGVGPGLVLIPGVIYLFIAGQAVSAIALLLWTLLVVTTVDNLLRPTLVGRDTKMPDLLILISTLGGLSMFGAAGLLIGPVIAGVFVTVWQILAETAKETGNSEANETTGQSE</sequence>
<comment type="similarity">
    <text evidence="2">Belongs to the autoinducer-2 exporter (AI-2E) (TC 2.A.86) family.</text>
</comment>
<feature type="transmembrane region" description="Helical" evidence="6">
    <location>
        <begin position="267"/>
        <end position="289"/>
    </location>
</feature>
<evidence type="ECO:0000313" key="8">
    <source>
        <dbReference type="Proteomes" id="UP001148313"/>
    </source>
</evidence>
<evidence type="ECO:0000256" key="1">
    <source>
        <dbReference type="ARBA" id="ARBA00004141"/>
    </source>
</evidence>
<evidence type="ECO:0000256" key="4">
    <source>
        <dbReference type="ARBA" id="ARBA00022989"/>
    </source>
</evidence>
<evidence type="ECO:0000256" key="2">
    <source>
        <dbReference type="ARBA" id="ARBA00009773"/>
    </source>
</evidence>
<dbReference type="PANTHER" id="PTHR21716">
    <property type="entry name" value="TRANSMEMBRANE PROTEIN"/>
    <property type="match status" value="1"/>
</dbReference>
<reference evidence="7" key="1">
    <citation type="submission" date="2022-11" db="EMBL/GenBank/DDBJ databases">
        <title>Hoeflea poritis sp. nov., isolated from scleractinian coral Porites lutea.</title>
        <authorList>
            <person name="Zhang G."/>
            <person name="Wei Q."/>
            <person name="Cai L."/>
        </authorList>
    </citation>
    <scope>NUCLEOTIDE SEQUENCE</scope>
    <source>
        <strain evidence="7">E7-10</strain>
    </source>
</reference>
<dbReference type="InterPro" id="IPR002549">
    <property type="entry name" value="AI-2E-like"/>
</dbReference>
<keyword evidence="5 6" id="KW-0472">Membrane</keyword>
<comment type="subcellular location">
    <subcellularLocation>
        <location evidence="1">Membrane</location>
        <topology evidence="1">Multi-pass membrane protein</topology>
    </subcellularLocation>
</comment>
<name>A0ABT4VM72_9HYPH</name>
<evidence type="ECO:0000256" key="5">
    <source>
        <dbReference type="ARBA" id="ARBA00023136"/>
    </source>
</evidence>
<feature type="transmembrane region" description="Helical" evidence="6">
    <location>
        <begin position="213"/>
        <end position="233"/>
    </location>
</feature>
<proteinExistence type="inferred from homology"/>
<evidence type="ECO:0000313" key="7">
    <source>
        <dbReference type="EMBL" id="MDA4845138.1"/>
    </source>
</evidence>
<evidence type="ECO:0000256" key="3">
    <source>
        <dbReference type="ARBA" id="ARBA00022692"/>
    </source>
</evidence>
<dbReference type="Pfam" id="PF01594">
    <property type="entry name" value="AI-2E_transport"/>
    <property type="match status" value="1"/>
</dbReference>
<dbReference type="Proteomes" id="UP001148313">
    <property type="component" value="Unassembled WGS sequence"/>
</dbReference>
<keyword evidence="4 6" id="KW-1133">Transmembrane helix</keyword>
<feature type="transmembrane region" description="Helical" evidence="6">
    <location>
        <begin position="65"/>
        <end position="90"/>
    </location>
</feature>
<feature type="transmembrane region" description="Helical" evidence="6">
    <location>
        <begin position="12"/>
        <end position="28"/>
    </location>
</feature>
<organism evidence="7 8">
    <name type="scientific">Hoeflea poritis</name>
    <dbReference type="NCBI Taxonomy" id="2993659"/>
    <lineage>
        <taxon>Bacteria</taxon>
        <taxon>Pseudomonadati</taxon>
        <taxon>Pseudomonadota</taxon>
        <taxon>Alphaproteobacteria</taxon>
        <taxon>Hyphomicrobiales</taxon>
        <taxon>Rhizobiaceae</taxon>
        <taxon>Hoeflea</taxon>
    </lineage>
</organism>
<accession>A0ABT4VM72</accession>
<dbReference type="PANTHER" id="PTHR21716:SF4">
    <property type="entry name" value="TRANSMEMBRANE PROTEIN 245"/>
    <property type="match status" value="1"/>
</dbReference>
<gene>
    <name evidence="7" type="ORF">OOZ53_07230</name>
</gene>
<feature type="transmembrane region" description="Helical" evidence="6">
    <location>
        <begin position="160"/>
        <end position="177"/>
    </location>
</feature>
<dbReference type="RefSeq" id="WP_271088706.1">
    <property type="nucleotide sequence ID" value="NZ_JAPJZH010000003.1"/>
</dbReference>
<protein>
    <submittedName>
        <fullName evidence="7">AI-2E family transporter</fullName>
    </submittedName>
</protein>
<feature type="transmembrane region" description="Helical" evidence="6">
    <location>
        <begin position="34"/>
        <end position="53"/>
    </location>
</feature>